<dbReference type="AlphaFoldDB" id="A0A4D6GS23"/>
<evidence type="ECO:0000313" key="5">
    <source>
        <dbReference type="Proteomes" id="UP000323075"/>
    </source>
</evidence>
<evidence type="ECO:0000313" key="2">
    <source>
        <dbReference type="EMBL" id="QCC43926.1"/>
    </source>
</evidence>
<dbReference type="Proteomes" id="UP000323075">
    <property type="component" value="Unassembled WGS sequence"/>
</dbReference>
<evidence type="ECO:0000313" key="4">
    <source>
        <dbReference type="Proteomes" id="UP000296216"/>
    </source>
</evidence>
<evidence type="ECO:0000256" key="1">
    <source>
        <dbReference type="SAM" id="Phobius"/>
    </source>
</evidence>
<name>A0A4D6GS23_HALS9</name>
<dbReference type="EMBL" id="CP038631">
    <property type="protein sequence ID" value="QCC43926.1"/>
    <property type="molecule type" value="Genomic_DNA"/>
</dbReference>
<proteinExistence type="predicted"/>
<reference evidence="2 4" key="1">
    <citation type="journal article" date="2019" name="Microbiol. Resour. Announc.">
        <title>The Genome Sequence of the Halobacterium salinarum Type Strain Is Closely Related to That of Laboratory Strains NRC-1 and R1.</title>
        <authorList>
            <person name="Pfeiffer F."/>
            <person name="Marchfelder A."/>
            <person name="Habermann B."/>
            <person name="Dyall-Smith M.L."/>
        </authorList>
    </citation>
    <scope>NUCLEOTIDE SEQUENCE [LARGE SCALE GENOMIC DNA]</scope>
    <source>
        <strain evidence="2">91-R6</strain>
        <strain evidence="4">ATCC 33171 / DSM 3754 / JCM 8978 / NBRC 102687 / NCIMB 764 / 91-R6</strain>
    </source>
</reference>
<protein>
    <submittedName>
        <fullName evidence="2">Uncharacterized protein</fullName>
    </submittedName>
</protein>
<organism evidence="2 4">
    <name type="scientific">Halobacterium salinarum (strain ATCC 33171 / DSM 3754 / JCM 8978 / NBRC 102687 / NCIMB 764 / 91-R6)</name>
    <dbReference type="NCBI Taxonomy" id="2597657"/>
    <lineage>
        <taxon>Archaea</taxon>
        <taxon>Methanobacteriati</taxon>
        <taxon>Methanobacteriota</taxon>
        <taxon>Stenosarchaea group</taxon>
        <taxon>Halobacteria</taxon>
        <taxon>Halobacteriales</taxon>
        <taxon>Halobacteriaceae</taxon>
        <taxon>Halobacterium</taxon>
    </lineage>
</organism>
<feature type="transmembrane region" description="Helical" evidence="1">
    <location>
        <begin position="33"/>
        <end position="52"/>
    </location>
</feature>
<feature type="transmembrane region" description="Helical" evidence="1">
    <location>
        <begin position="7"/>
        <end position="27"/>
    </location>
</feature>
<gene>
    <name evidence="3" type="ORF">APQ99_00949</name>
    <name evidence="2" type="ORF">HBSAL_00895</name>
</gene>
<evidence type="ECO:0000313" key="3">
    <source>
        <dbReference type="EMBL" id="TYO82420.1"/>
    </source>
</evidence>
<keyword evidence="1" id="KW-0472">Membrane</keyword>
<sequence length="65" mass="6823">MPSESRSLLARSLPVVGVAYLVFLAMQPPPGRWVGLACLAVVAPFAAGWALGRFAGVGPWSQRGE</sequence>
<dbReference type="GeneID" id="68695116"/>
<dbReference type="RefSeq" id="WP_010903970.1">
    <property type="nucleotide sequence ID" value="NZ_VRYN01000001.1"/>
</dbReference>
<dbReference type="EMBL" id="VRYN01000001">
    <property type="protein sequence ID" value="TYO82420.1"/>
    <property type="molecule type" value="Genomic_DNA"/>
</dbReference>
<reference evidence="2" key="3">
    <citation type="journal article" name="MicrobiologyOpen">
        <title>Whole-genome comparison between the type strain of Halobacterium salinarum (DSM 3754(T)) and the laboratory strains R1 and NRC-1.</title>
        <authorList>
            <person name="Pfeiffer F."/>
            <person name="Losensky G."/>
            <person name="Marchfelder A."/>
            <person name="Habermann B."/>
            <person name="Dyall-Smith M."/>
        </authorList>
    </citation>
    <scope>NUCLEOTIDE SEQUENCE</scope>
    <source>
        <strain evidence="2">91-R6</strain>
    </source>
</reference>
<dbReference type="Proteomes" id="UP000296216">
    <property type="component" value="Chromosome"/>
</dbReference>
<accession>A0A4D6GS23</accession>
<reference evidence="3 5" key="2">
    <citation type="submission" date="2019-07" db="EMBL/GenBank/DDBJ databases">
        <title>Genomic Encyclopedia of Archaeal and Bacterial Type Strains, Phase II (KMG-II): from individual species to whole genera.</title>
        <authorList>
            <person name="Goeker M."/>
        </authorList>
    </citation>
    <scope>NUCLEOTIDE SEQUENCE [LARGE SCALE GENOMIC DNA]</scope>
    <source>
        <strain evidence="3 5">DSM 3754</strain>
    </source>
</reference>
<keyword evidence="1" id="KW-0812">Transmembrane</keyword>
<keyword evidence="1" id="KW-1133">Transmembrane helix</keyword>